<protein>
    <submittedName>
        <fullName evidence="3">Uncharacterized protein</fullName>
    </submittedName>
</protein>
<evidence type="ECO:0000256" key="1">
    <source>
        <dbReference type="SAM" id="Phobius"/>
    </source>
</evidence>
<keyword evidence="1" id="KW-0812">Transmembrane</keyword>
<keyword evidence="2" id="KW-1185">Reference proteome</keyword>
<keyword evidence="1" id="KW-0472">Membrane</keyword>
<name>A0A915D6E5_9BILA</name>
<dbReference type="AlphaFoldDB" id="A0A915D6E5"/>
<accession>A0A915D6E5</accession>
<keyword evidence="1" id="KW-1133">Transmembrane helix</keyword>
<organism evidence="2 3">
    <name type="scientific">Ditylenchus dipsaci</name>
    <dbReference type="NCBI Taxonomy" id="166011"/>
    <lineage>
        <taxon>Eukaryota</taxon>
        <taxon>Metazoa</taxon>
        <taxon>Ecdysozoa</taxon>
        <taxon>Nematoda</taxon>
        <taxon>Chromadorea</taxon>
        <taxon>Rhabditida</taxon>
        <taxon>Tylenchina</taxon>
        <taxon>Tylenchomorpha</taxon>
        <taxon>Sphaerularioidea</taxon>
        <taxon>Anguinidae</taxon>
        <taxon>Anguininae</taxon>
        <taxon>Ditylenchus</taxon>
    </lineage>
</organism>
<sequence length="202" mass="22729">MYSSDPLAALNYSFSLNMPGSDADLFNLVSHFPVHTEQYYLSVQNSQEMINYRLTVTNTSVWSLLVVIHSGLLIRPVPLFPLSIAKTTGIVKVLGDVWGGQIQYIILMMIITNFLTASIICFMVICLFLLQNSLRTMFSRRIGIMMAIFTHLSMTLFVLLFLTFVYTPTNNLKSQLILDYGANRLKGLIDEDTVILATTTPT</sequence>
<evidence type="ECO:0000313" key="2">
    <source>
        <dbReference type="Proteomes" id="UP000887574"/>
    </source>
</evidence>
<dbReference type="Pfam" id="PF10327">
    <property type="entry name" value="7TM_GPCR_Sri"/>
    <property type="match status" value="1"/>
</dbReference>
<dbReference type="Proteomes" id="UP000887574">
    <property type="component" value="Unplaced"/>
</dbReference>
<dbReference type="InterPro" id="IPR019429">
    <property type="entry name" value="7TM_GPCR_serpentine_rcpt_Sri"/>
</dbReference>
<feature type="transmembrane region" description="Helical" evidence="1">
    <location>
        <begin position="142"/>
        <end position="166"/>
    </location>
</feature>
<proteinExistence type="predicted"/>
<dbReference type="WBParaSite" id="jg16532">
    <property type="protein sequence ID" value="jg16532"/>
    <property type="gene ID" value="jg16532"/>
</dbReference>
<reference evidence="3" key="1">
    <citation type="submission" date="2022-11" db="UniProtKB">
        <authorList>
            <consortium name="WormBaseParasite"/>
        </authorList>
    </citation>
    <scope>IDENTIFICATION</scope>
</reference>
<feature type="transmembrane region" description="Helical" evidence="1">
    <location>
        <begin position="104"/>
        <end position="130"/>
    </location>
</feature>
<evidence type="ECO:0000313" key="3">
    <source>
        <dbReference type="WBParaSite" id="jg16532"/>
    </source>
</evidence>